<reference evidence="5" key="1">
    <citation type="submission" date="2022-10" db="EMBL/GenBank/DDBJ databases">
        <title>The complete genomes of actinobacterial strains from the NBC collection.</title>
        <authorList>
            <person name="Joergensen T.S."/>
            <person name="Alvarez Arevalo M."/>
            <person name="Sterndorff E.B."/>
            <person name="Faurdal D."/>
            <person name="Vuksanovic O."/>
            <person name="Mourched A.-S."/>
            <person name="Charusanti P."/>
            <person name="Shaw S."/>
            <person name="Blin K."/>
            <person name="Weber T."/>
        </authorList>
    </citation>
    <scope>NUCLEOTIDE SEQUENCE</scope>
    <source>
        <strain evidence="5">NBC_01482</strain>
    </source>
</reference>
<dbReference type="InterPro" id="IPR050493">
    <property type="entry name" value="FAD-dep_Monooxygenase_BioMet"/>
</dbReference>
<evidence type="ECO:0000313" key="6">
    <source>
        <dbReference type="Proteomes" id="UP001432062"/>
    </source>
</evidence>
<organism evidence="5 6">
    <name type="scientific">Nocardia vinacea</name>
    <dbReference type="NCBI Taxonomy" id="96468"/>
    <lineage>
        <taxon>Bacteria</taxon>
        <taxon>Bacillati</taxon>
        <taxon>Actinomycetota</taxon>
        <taxon>Actinomycetes</taxon>
        <taxon>Mycobacteriales</taxon>
        <taxon>Nocardiaceae</taxon>
        <taxon>Nocardia</taxon>
    </lineage>
</organism>
<feature type="domain" description="FAD dependent oxidoreductase" evidence="4">
    <location>
        <begin position="13"/>
        <end position="47"/>
    </location>
</feature>
<evidence type="ECO:0000259" key="4">
    <source>
        <dbReference type="Pfam" id="PF01266"/>
    </source>
</evidence>
<dbReference type="Proteomes" id="UP001432062">
    <property type="component" value="Chromosome"/>
</dbReference>
<dbReference type="Pfam" id="PF01266">
    <property type="entry name" value="DAO"/>
    <property type="match status" value="1"/>
</dbReference>
<dbReference type="RefSeq" id="WP_329410108.1">
    <property type="nucleotide sequence ID" value="NZ_CP109441.1"/>
</dbReference>
<name>A0ABZ1YTP2_9NOCA</name>
<gene>
    <name evidence="5" type="ORF">OG563_46385</name>
</gene>
<feature type="region of interest" description="Disordered" evidence="3">
    <location>
        <begin position="479"/>
        <end position="500"/>
    </location>
</feature>
<evidence type="ECO:0000256" key="1">
    <source>
        <dbReference type="ARBA" id="ARBA00023002"/>
    </source>
</evidence>
<dbReference type="EMBL" id="CP109441">
    <property type="protein sequence ID" value="WUV46396.1"/>
    <property type="molecule type" value="Genomic_DNA"/>
</dbReference>
<dbReference type="InterPro" id="IPR006076">
    <property type="entry name" value="FAD-dep_OxRdtase"/>
</dbReference>
<dbReference type="PANTHER" id="PTHR13789:SF309">
    <property type="entry name" value="PUTATIVE (AFU_ORTHOLOGUE AFUA_6G14510)-RELATED"/>
    <property type="match status" value="1"/>
</dbReference>
<keyword evidence="2" id="KW-0503">Monooxygenase</keyword>
<dbReference type="PRINTS" id="PR00420">
    <property type="entry name" value="RNGMNOXGNASE"/>
</dbReference>
<proteinExistence type="predicted"/>
<evidence type="ECO:0000256" key="3">
    <source>
        <dbReference type="SAM" id="MobiDB-lite"/>
    </source>
</evidence>
<sequence>MGTTEGEGDVVARIVIVGGGIGGLATALFLGRRGHQVTVLEKDSRSAGEDPESDFFDWYRPGVPAAQPHSLLAPVRTVLRAEAPDVYEAMLRLGAEERHEFDRFPQYPPPRSGDEDLVTIRARRIIVERALGDAARHQPEVTIHQGEAATGLVIDNRGRSPQAIGVHRDAGALAADLVIDAAGRRSPIPGWLTRRGARTPVIDSHRTGLAYFCRWYQLRPGAPADPEPTVTGGSTAFAVGGVFPSDNGVFAVHLMVSTSDPTRTALLDPAVFEAVARTFPGCSDWLALAHDPIGPIRVMAGLDNRRTALVDDSGPIITGLLGVGDSVMHTNPTLGTGIPFALRTAAWVAANADRPADAELVVSHHHWITQTLGPWFDHQVSADKASEDRLRNGTELTISAPNVPYDDTATVLRAALPWCALEDPQVMRTRARVRHLMALPDDAYTAPGIHERITEWLADHPNFTPPQQGPDRALWEQLTNPPELRRNPTTKVMNSGASTT</sequence>
<keyword evidence="6" id="KW-1185">Reference proteome</keyword>
<dbReference type="PANTHER" id="PTHR13789">
    <property type="entry name" value="MONOOXYGENASE"/>
    <property type="match status" value="1"/>
</dbReference>
<feature type="compositionally biased region" description="Polar residues" evidence="3">
    <location>
        <begin position="487"/>
        <end position="500"/>
    </location>
</feature>
<evidence type="ECO:0000313" key="5">
    <source>
        <dbReference type="EMBL" id="WUV46396.1"/>
    </source>
</evidence>
<dbReference type="Gene3D" id="3.50.50.60">
    <property type="entry name" value="FAD/NAD(P)-binding domain"/>
    <property type="match status" value="1"/>
</dbReference>
<dbReference type="SUPFAM" id="SSF51905">
    <property type="entry name" value="FAD/NAD(P)-binding domain"/>
    <property type="match status" value="1"/>
</dbReference>
<keyword evidence="1" id="KW-0560">Oxidoreductase</keyword>
<protein>
    <submittedName>
        <fullName evidence="5">FAD-dependent oxidoreductase</fullName>
    </submittedName>
</protein>
<evidence type="ECO:0000256" key="2">
    <source>
        <dbReference type="ARBA" id="ARBA00023033"/>
    </source>
</evidence>
<accession>A0ABZ1YTP2</accession>
<dbReference type="InterPro" id="IPR036188">
    <property type="entry name" value="FAD/NAD-bd_sf"/>
</dbReference>